<proteinExistence type="predicted"/>
<feature type="compositionally biased region" description="Polar residues" evidence="1">
    <location>
        <begin position="46"/>
        <end position="56"/>
    </location>
</feature>
<feature type="compositionally biased region" description="Pro residues" evidence="1">
    <location>
        <begin position="74"/>
        <end position="84"/>
    </location>
</feature>
<evidence type="ECO:0000313" key="3">
    <source>
        <dbReference type="Proteomes" id="UP001212997"/>
    </source>
</evidence>
<dbReference type="EMBL" id="JANAWD010000129">
    <property type="protein sequence ID" value="KAJ3486193.1"/>
    <property type="molecule type" value="Genomic_DNA"/>
</dbReference>
<organism evidence="2 3">
    <name type="scientific">Meripilus lineatus</name>
    <dbReference type="NCBI Taxonomy" id="2056292"/>
    <lineage>
        <taxon>Eukaryota</taxon>
        <taxon>Fungi</taxon>
        <taxon>Dikarya</taxon>
        <taxon>Basidiomycota</taxon>
        <taxon>Agaricomycotina</taxon>
        <taxon>Agaricomycetes</taxon>
        <taxon>Polyporales</taxon>
        <taxon>Meripilaceae</taxon>
        <taxon>Meripilus</taxon>
    </lineage>
</organism>
<protein>
    <submittedName>
        <fullName evidence="2">Uncharacterized protein</fullName>
    </submittedName>
</protein>
<accession>A0AAD5V9Z8</accession>
<dbReference type="Proteomes" id="UP001212997">
    <property type="component" value="Unassembled WGS sequence"/>
</dbReference>
<dbReference type="AlphaFoldDB" id="A0AAD5V9Z8"/>
<keyword evidence="3" id="KW-1185">Reference proteome</keyword>
<reference evidence="2" key="1">
    <citation type="submission" date="2022-07" db="EMBL/GenBank/DDBJ databases">
        <title>Genome Sequence of Physisporinus lineatus.</title>
        <authorList>
            <person name="Buettner E."/>
        </authorList>
    </citation>
    <scope>NUCLEOTIDE SEQUENCE</scope>
    <source>
        <strain evidence="2">VT162</strain>
    </source>
</reference>
<gene>
    <name evidence="2" type="ORF">NLI96_g4411</name>
</gene>
<name>A0AAD5V9Z8_9APHY</name>
<feature type="region of interest" description="Disordered" evidence="1">
    <location>
        <begin position="23"/>
        <end position="100"/>
    </location>
</feature>
<sequence length="588" mass="67187">MPPSSNPQDWPFLPELSQALRAILDQGAPGSNNQSIRPPPPPPPQDWSSLLDTDQSLRALLHRGAPGSNNQSIHPPPQPPPPPSKNKSDNIEYINAPGSNYRSPTEIINQDKWTAIFRRNPTLMPFYLERAYWKHGKTRAHDINDILYGIMQWLRPDISLEERQIEKNGLLDALAPILWDPDLYSFEKLATTQDLADSKIVTSLFFIIAHYSELVVKASNLPFPDPAIVSMGQRFTGKLFRLCLFLWNKRFLVNCDRENKKFERLGADRVNYQSVMAVLRLCFTRFLEFFERFRNEGRAPVNSKLYHLILYYWVYEDVPGPERQAFHIITLPQAEVSQVVTETINNRDPLAATPEDAFRQITRLLQDPKTVDDSFVYASGVILTIISHHEPLISISLPGVPSLFRSLVKSARRQLCLGNTEHEKVILPTTIQLVLAMMRDEKAGWDAAGYCTEMRYWTVFQLPLLIANTMISSVVNGQRNCATYNSTDPVIWRESDRNMFTRLHARSWHFAQQQLDGYAKIAARGYRDYAKKVAQLWREFGDKIGLNENTWENAAQAWSSVNAVEDVRKGVNIPLPSLGVDELMDRLS</sequence>
<comment type="caution">
    <text evidence="2">The sequence shown here is derived from an EMBL/GenBank/DDBJ whole genome shotgun (WGS) entry which is preliminary data.</text>
</comment>
<evidence type="ECO:0000256" key="1">
    <source>
        <dbReference type="SAM" id="MobiDB-lite"/>
    </source>
</evidence>
<evidence type="ECO:0000313" key="2">
    <source>
        <dbReference type="EMBL" id="KAJ3486193.1"/>
    </source>
</evidence>